<feature type="transmembrane region" description="Helical" evidence="1">
    <location>
        <begin position="62"/>
        <end position="83"/>
    </location>
</feature>
<keyword evidence="3" id="KW-1185">Reference proteome</keyword>
<evidence type="ECO:0000313" key="2">
    <source>
        <dbReference type="EnsemblMetazoa" id="CLYHEMP020185.1"/>
    </source>
</evidence>
<evidence type="ECO:0000313" key="3">
    <source>
        <dbReference type="Proteomes" id="UP000594262"/>
    </source>
</evidence>
<name>A0A7M5X9V1_9CNID</name>
<keyword evidence="1" id="KW-0812">Transmembrane</keyword>
<protein>
    <submittedName>
        <fullName evidence="2">Uncharacterized protein</fullName>
    </submittedName>
</protein>
<dbReference type="Proteomes" id="UP000594262">
    <property type="component" value="Unplaced"/>
</dbReference>
<reference evidence="2" key="1">
    <citation type="submission" date="2021-01" db="UniProtKB">
        <authorList>
            <consortium name="EnsemblMetazoa"/>
        </authorList>
    </citation>
    <scope>IDENTIFICATION</scope>
</reference>
<evidence type="ECO:0000256" key="1">
    <source>
        <dbReference type="SAM" id="Phobius"/>
    </source>
</evidence>
<dbReference type="AlphaFoldDB" id="A0A7M5X9V1"/>
<proteinExistence type="predicted"/>
<dbReference type="EnsemblMetazoa" id="CLYHEMT020185.1">
    <property type="protein sequence ID" value="CLYHEMP020185.1"/>
    <property type="gene ID" value="CLYHEMG020185"/>
</dbReference>
<keyword evidence="1" id="KW-0472">Membrane</keyword>
<organism evidence="2 3">
    <name type="scientific">Clytia hemisphaerica</name>
    <dbReference type="NCBI Taxonomy" id="252671"/>
    <lineage>
        <taxon>Eukaryota</taxon>
        <taxon>Metazoa</taxon>
        <taxon>Cnidaria</taxon>
        <taxon>Hydrozoa</taxon>
        <taxon>Hydroidolina</taxon>
        <taxon>Leptothecata</taxon>
        <taxon>Obeliida</taxon>
        <taxon>Clytiidae</taxon>
        <taxon>Clytia</taxon>
    </lineage>
</organism>
<accession>A0A7M5X9V1</accession>
<keyword evidence="1" id="KW-1133">Transmembrane helix</keyword>
<sequence>RIKIQVDKRKAMLAQYSTKNASEILKRISTTVISHTYENVREELGTTERPLTEKELSKRRKFATAIIVCFSLAFVGIFVFVIYNHFKVKWNEFSKQEREEGEYFVEIADPNGKDYQHRNGKHGSVNA</sequence>